<feature type="domain" description="PAC" evidence="6">
    <location>
        <begin position="88"/>
        <end position="141"/>
    </location>
</feature>
<dbReference type="PROSITE" id="PS50109">
    <property type="entry name" value="HIS_KIN"/>
    <property type="match status" value="1"/>
</dbReference>
<dbReference type="Gene3D" id="3.30.450.20">
    <property type="entry name" value="PAS domain"/>
    <property type="match status" value="2"/>
</dbReference>
<dbReference type="InterPro" id="IPR003594">
    <property type="entry name" value="HATPase_dom"/>
</dbReference>
<dbReference type="PROSITE" id="PS50113">
    <property type="entry name" value="PAC"/>
    <property type="match status" value="1"/>
</dbReference>
<name>A0A545U9E4_9GAMM</name>
<protein>
    <recommendedName>
        <fullName evidence="2">histidine kinase</fullName>
        <ecNumber evidence="2">2.7.13.3</ecNumber>
    </recommendedName>
</protein>
<dbReference type="Pfam" id="PF00512">
    <property type="entry name" value="HisKA"/>
    <property type="match status" value="1"/>
</dbReference>
<evidence type="ECO:0000256" key="3">
    <source>
        <dbReference type="ARBA" id="ARBA00022553"/>
    </source>
</evidence>
<dbReference type="InterPro" id="IPR000700">
    <property type="entry name" value="PAS-assoc_C"/>
</dbReference>
<dbReference type="SUPFAM" id="SSF55874">
    <property type="entry name" value="ATPase domain of HSP90 chaperone/DNA topoisomerase II/histidine kinase"/>
    <property type="match status" value="1"/>
</dbReference>
<evidence type="ECO:0000256" key="2">
    <source>
        <dbReference type="ARBA" id="ARBA00012438"/>
    </source>
</evidence>
<dbReference type="Gene3D" id="3.30.565.10">
    <property type="entry name" value="Histidine kinase-like ATPase, C-terminal domain"/>
    <property type="match status" value="1"/>
</dbReference>
<evidence type="ECO:0000259" key="5">
    <source>
        <dbReference type="PROSITE" id="PS50112"/>
    </source>
</evidence>
<evidence type="ECO:0000259" key="6">
    <source>
        <dbReference type="PROSITE" id="PS50113"/>
    </source>
</evidence>
<evidence type="ECO:0000313" key="7">
    <source>
        <dbReference type="EMBL" id="TQV86090.1"/>
    </source>
</evidence>
<dbReference type="InterPro" id="IPR035965">
    <property type="entry name" value="PAS-like_dom_sf"/>
</dbReference>
<dbReference type="Gene3D" id="1.10.287.130">
    <property type="match status" value="1"/>
</dbReference>
<feature type="domain" description="Histidine kinase" evidence="4">
    <location>
        <begin position="288"/>
        <end position="502"/>
    </location>
</feature>
<dbReference type="Proteomes" id="UP000319732">
    <property type="component" value="Unassembled WGS sequence"/>
</dbReference>
<dbReference type="EMBL" id="VHSG01000002">
    <property type="protein sequence ID" value="TQV86090.1"/>
    <property type="molecule type" value="Genomic_DNA"/>
</dbReference>
<dbReference type="CDD" id="cd00082">
    <property type="entry name" value="HisKA"/>
    <property type="match status" value="1"/>
</dbReference>
<keyword evidence="3" id="KW-0597">Phosphoprotein</keyword>
<dbReference type="InterPro" id="IPR013655">
    <property type="entry name" value="PAS_fold_3"/>
</dbReference>
<comment type="catalytic activity">
    <reaction evidence="1">
        <text>ATP + protein L-histidine = ADP + protein N-phospho-L-histidine.</text>
        <dbReference type="EC" id="2.7.13.3"/>
    </reaction>
</comment>
<dbReference type="GO" id="GO:0000155">
    <property type="term" value="F:phosphorelay sensor kinase activity"/>
    <property type="evidence" value="ECO:0007669"/>
    <property type="project" value="InterPro"/>
</dbReference>
<dbReference type="Pfam" id="PF08447">
    <property type="entry name" value="PAS_3"/>
    <property type="match status" value="1"/>
</dbReference>
<dbReference type="InterPro" id="IPR001610">
    <property type="entry name" value="PAC"/>
</dbReference>
<gene>
    <name evidence="7" type="ORF">FKG94_00580</name>
</gene>
<keyword evidence="8" id="KW-1185">Reference proteome</keyword>
<dbReference type="InterPro" id="IPR036890">
    <property type="entry name" value="HATPase_C_sf"/>
</dbReference>
<dbReference type="SMART" id="SM00388">
    <property type="entry name" value="HisKA"/>
    <property type="match status" value="1"/>
</dbReference>
<evidence type="ECO:0000259" key="4">
    <source>
        <dbReference type="PROSITE" id="PS50109"/>
    </source>
</evidence>
<dbReference type="CDD" id="cd00130">
    <property type="entry name" value="PAS"/>
    <property type="match status" value="1"/>
</dbReference>
<dbReference type="OrthoDB" id="1931120at2"/>
<dbReference type="InterPro" id="IPR000014">
    <property type="entry name" value="PAS"/>
</dbReference>
<dbReference type="InterPro" id="IPR004358">
    <property type="entry name" value="Sig_transdc_His_kin-like_C"/>
</dbReference>
<dbReference type="PROSITE" id="PS50112">
    <property type="entry name" value="PAS"/>
    <property type="match status" value="2"/>
</dbReference>
<evidence type="ECO:0000313" key="8">
    <source>
        <dbReference type="Proteomes" id="UP000319732"/>
    </source>
</evidence>
<dbReference type="Pfam" id="PF02518">
    <property type="entry name" value="HATPase_c"/>
    <property type="match status" value="1"/>
</dbReference>
<evidence type="ECO:0000256" key="1">
    <source>
        <dbReference type="ARBA" id="ARBA00000085"/>
    </source>
</evidence>
<feature type="domain" description="PAS" evidence="5">
    <location>
        <begin position="138"/>
        <end position="178"/>
    </location>
</feature>
<dbReference type="RefSeq" id="WP_142902242.1">
    <property type="nucleotide sequence ID" value="NZ_ML660087.1"/>
</dbReference>
<dbReference type="AlphaFoldDB" id="A0A545U9E4"/>
<dbReference type="SMART" id="SM00387">
    <property type="entry name" value="HATPase_c"/>
    <property type="match status" value="1"/>
</dbReference>
<accession>A0A545U9E4</accession>
<feature type="domain" description="PAS" evidence="5">
    <location>
        <begin position="14"/>
        <end position="85"/>
    </location>
</feature>
<dbReference type="PANTHER" id="PTHR43065">
    <property type="entry name" value="SENSOR HISTIDINE KINASE"/>
    <property type="match status" value="1"/>
</dbReference>
<dbReference type="EC" id="2.7.13.3" evidence="2"/>
<dbReference type="SUPFAM" id="SSF47384">
    <property type="entry name" value="Homodimeric domain of signal transducing histidine kinase"/>
    <property type="match status" value="1"/>
</dbReference>
<organism evidence="7 8">
    <name type="scientific">Exilibacterium tricleocarpae</name>
    <dbReference type="NCBI Taxonomy" id="2591008"/>
    <lineage>
        <taxon>Bacteria</taxon>
        <taxon>Pseudomonadati</taxon>
        <taxon>Pseudomonadota</taxon>
        <taxon>Gammaproteobacteria</taxon>
        <taxon>Cellvibrionales</taxon>
        <taxon>Cellvibrionaceae</taxon>
        <taxon>Exilibacterium</taxon>
    </lineage>
</organism>
<dbReference type="Pfam" id="PF13188">
    <property type="entry name" value="PAS_8"/>
    <property type="match status" value="1"/>
</dbReference>
<dbReference type="SMART" id="SM00091">
    <property type="entry name" value="PAS"/>
    <property type="match status" value="2"/>
</dbReference>
<dbReference type="SMART" id="SM00086">
    <property type="entry name" value="PAC"/>
    <property type="match status" value="2"/>
</dbReference>
<dbReference type="SUPFAM" id="SSF55785">
    <property type="entry name" value="PYP-like sensor domain (PAS domain)"/>
    <property type="match status" value="3"/>
</dbReference>
<comment type="caution">
    <text evidence="7">The sequence shown here is derived from an EMBL/GenBank/DDBJ whole genome shotgun (WGS) entry which is preliminary data.</text>
</comment>
<proteinExistence type="predicted"/>
<dbReference type="NCBIfam" id="TIGR00229">
    <property type="entry name" value="sensory_box"/>
    <property type="match status" value="2"/>
</dbReference>
<sequence length="502" mass="56470">MTESTQWDEGPGAEDERYRFILEHMGDMITTHRPGDWAYTTISPQTLQISGFTAGEMLGRPAYDFFHPDDAAAMKNKLIPAIYHHGIRTFRYRSLHKSGNYFWVESTHRSIRDADTGELREVIAVTRDISEQVRAEQSTQRLAAVVEASADIILFCDHRTRVTYMNRAAQEGLGLTDDPTSREGAQLELKRLLSTESFQKVKTLAFQVAGTRGNWQGRLRVKSPLAAARYWVLEQVIAQPQLTETDDYFSLIIRDQTEQKRAEREAQDRQAELVHASRLMTLGEMASGLAHEINQPLATTLNYARGSIRQLDRGRQLAPDKLRGVLESITKQAQRAADIVKRLRSMVKRTPYQPVRFMLDDVCAEVLGFLQWEAAGQQVDLHLRRSETPIALVADRIQIEQVLINLVRNAIEAYRGSEAAEKSVQVELQRDALHARIRVTDSAGGVDGNKLEQMFEPYYTSKSAGLGMGLQISRSIVEAHGGQIAARSDGVCRTVLEVVLPL</sequence>
<dbReference type="PRINTS" id="PR00344">
    <property type="entry name" value="BCTRLSENSOR"/>
</dbReference>
<dbReference type="InterPro" id="IPR003661">
    <property type="entry name" value="HisK_dim/P_dom"/>
</dbReference>
<dbReference type="PANTHER" id="PTHR43065:SF42">
    <property type="entry name" value="TWO-COMPONENT SENSOR PPRA"/>
    <property type="match status" value="1"/>
</dbReference>
<dbReference type="InterPro" id="IPR036097">
    <property type="entry name" value="HisK_dim/P_sf"/>
</dbReference>
<reference evidence="7 8" key="1">
    <citation type="submission" date="2019-06" db="EMBL/GenBank/DDBJ databases">
        <title>Whole genome sequence for Cellvibrionaceae sp. R142.</title>
        <authorList>
            <person name="Wang G."/>
        </authorList>
    </citation>
    <scope>NUCLEOTIDE SEQUENCE [LARGE SCALE GENOMIC DNA]</scope>
    <source>
        <strain evidence="7 8">R142</strain>
    </source>
</reference>
<dbReference type="InterPro" id="IPR005467">
    <property type="entry name" value="His_kinase_dom"/>
</dbReference>